<dbReference type="EMBL" id="KQ257465">
    <property type="protein sequence ID" value="KNC97165.1"/>
    <property type="molecule type" value="Genomic_DNA"/>
</dbReference>
<dbReference type="GeneID" id="27690763"/>
<proteinExistence type="predicted"/>
<dbReference type="OrthoDB" id="6375174at2759"/>
<dbReference type="Pfam" id="PF03162">
    <property type="entry name" value="Y_phosphatase2"/>
    <property type="match status" value="1"/>
</dbReference>
<dbReference type="PANTHER" id="PTHR31126">
    <property type="entry name" value="TYROSINE-PROTEIN PHOSPHATASE"/>
    <property type="match status" value="1"/>
</dbReference>
<name>A0A0L0H6P5_SPIPD</name>
<evidence type="ECO:0000313" key="3">
    <source>
        <dbReference type="EMBL" id="KNC97165.1"/>
    </source>
</evidence>
<dbReference type="VEuPathDB" id="FungiDB:SPPG_07554"/>
<reference evidence="3 4" key="1">
    <citation type="submission" date="2009-08" db="EMBL/GenBank/DDBJ databases">
        <title>The Genome Sequence of Spizellomyces punctatus strain DAOM BR117.</title>
        <authorList>
            <consortium name="The Broad Institute Genome Sequencing Platform"/>
            <person name="Russ C."/>
            <person name="Cuomo C."/>
            <person name="Shea T."/>
            <person name="Young S.K."/>
            <person name="Zeng Q."/>
            <person name="Koehrsen M."/>
            <person name="Haas B."/>
            <person name="Borodovsky M."/>
            <person name="Guigo R."/>
            <person name="Alvarado L."/>
            <person name="Berlin A."/>
            <person name="Bochicchio J."/>
            <person name="Borenstein D."/>
            <person name="Chapman S."/>
            <person name="Chen Z."/>
            <person name="Engels R."/>
            <person name="Freedman E."/>
            <person name="Gellesch M."/>
            <person name="Goldberg J."/>
            <person name="Griggs A."/>
            <person name="Gujja S."/>
            <person name="Heiman D."/>
            <person name="Hepburn T."/>
            <person name="Howarth C."/>
            <person name="Jen D."/>
            <person name="Larson L."/>
            <person name="Lewis B."/>
            <person name="Mehta T."/>
            <person name="Park D."/>
            <person name="Pearson M."/>
            <person name="Roberts A."/>
            <person name="Saif S."/>
            <person name="Shenoy N."/>
            <person name="Sisk P."/>
            <person name="Stolte C."/>
            <person name="Sykes S."/>
            <person name="Thomson T."/>
            <person name="Walk T."/>
            <person name="White J."/>
            <person name="Yandava C."/>
            <person name="Burger G."/>
            <person name="Gray M.W."/>
            <person name="Holland P.W.H."/>
            <person name="King N."/>
            <person name="Lang F.B.F."/>
            <person name="Roger A.J."/>
            <person name="Ruiz-Trillo I."/>
            <person name="Lander E."/>
            <person name="Nusbaum C."/>
        </authorList>
    </citation>
    <scope>NUCLEOTIDE SEQUENCE [LARGE SCALE GENOMIC DNA]</scope>
    <source>
        <strain evidence="3 4">DAOM BR117</strain>
    </source>
</reference>
<dbReference type="RefSeq" id="XP_016605205.1">
    <property type="nucleotide sequence ID" value="XM_016755721.1"/>
</dbReference>
<dbReference type="Proteomes" id="UP000053201">
    <property type="component" value="Unassembled WGS sequence"/>
</dbReference>
<dbReference type="eggNOG" id="KOG1572">
    <property type="taxonomic scope" value="Eukaryota"/>
</dbReference>
<feature type="region of interest" description="Disordered" evidence="2">
    <location>
        <begin position="1"/>
        <end position="90"/>
    </location>
</feature>
<dbReference type="InterPro" id="IPR004861">
    <property type="entry name" value="Siw14-like"/>
</dbReference>
<gene>
    <name evidence="3" type="ORF">SPPG_07554</name>
</gene>
<dbReference type="InterPro" id="IPR020428">
    <property type="entry name" value="PFA-DSPs"/>
</dbReference>
<evidence type="ECO:0008006" key="5">
    <source>
        <dbReference type="Google" id="ProtNLM"/>
    </source>
</evidence>
<dbReference type="GO" id="GO:0052840">
    <property type="term" value="F:inositol diphosphate tetrakisphosphate diphosphatase activity"/>
    <property type="evidence" value="ECO:0007669"/>
    <property type="project" value="TreeGrafter"/>
</dbReference>
<evidence type="ECO:0000313" key="4">
    <source>
        <dbReference type="Proteomes" id="UP000053201"/>
    </source>
</evidence>
<dbReference type="InterPro" id="IPR029021">
    <property type="entry name" value="Prot-tyrosine_phosphatase-like"/>
</dbReference>
<accession>A0A0L0H6P5</accession>
<organism evidence="3 4">
    <name type="scientific">Spizellomyces punctatus (strain DAOM BR117)</name>
    <dbReference type="NCBI Taxonomy" id="645134"/>
    <lineage>
        <taxon>Eukaryota</taxon>
        <taxon>Fungi</taxon>
        <taxon>Fungi incertae sedis</taxon>
        <taxon>Chytridiomycota</taxon>
        <taxon>Chytridiomycota incertae sedis</taxon>
        <taxon>Chytridiomycetes</taxon>
        <taxon>Spizellomycetales</taxon>
        <taxon>Spizellomycetaceae</taxon>
        <taxon>Spizellomyces</taxon>
    </lineage>
</organism>
<dbReference type="PANTHER" id="PTHR31126:SF48">
    <property type="entry name" value="INOSITOL PHOSPHATASE SIW14"/>
    <property type="match status" value="1"/>
</dbReference>
<feature type="compositionally biased region" description="Low complexity" evidence="2">
    <location>
        <begin position="20"/>
        <end position="30"/>
    </location>
</feature>
<dbReference type="AlphaFoldDB" id="A0A0L0H6P5"/>
<evidence type="ECO:0000256" key="1">
    <source>
        <dbReference type="ARBA" id="ARBA00022801"/>
    </source>
</evidence>
<dbReference type="PRINTS" id="PR01911">
    <property type="entry name" value="PFDSPHPHTASE"/>
</dbReference>
<protein>
    <recommendedName>
        <fullName evidence="5">Tyrosine specific protein phosphatases domain-containing protein</fullName>
    </recommendedName>
</protein>
<keyword evidence="4" id="KW-1185">Reference proteome</keyword>
<dbReference type="Gene3D" id="3.90.190.10">
    <property type="entry name" value="Protein tyrosine phosphatase superfamily"/>
    <property type="match status" value="1"/>
</dbReference>
<feature type="compositionally biased region" description="Pro residues" evidence="2">
    <location>
        <begin position="31"/>
        <end position="46"/>
    </location>
</feature>
<keyword evidence="1" id="KW-0378">Hydrolase</keyword>
<dbReference type="STRING" id="645134.A0A0L0H6P5"/>
<dbReference type="SUPFAM" id="SSF52799">
    <property type="entry name" value="(Phosphotyrosine protein) phosphatases II"/>
    <property type="match status" value="1"/>
</dbReference>
<dbReference type="GO" id="GO:0016791">
    <property type="term" value="F:phosphatase activity"/>
    <property type="evidence" value="ECO:0007669"/>
    <property type="project" value="InterPro"/>
</dbReference>
<feature type="compositionally biased region" description="Polar residues" evidence="2">
    <location>
        <begin position="66"/>
        <end position="79"/>
    </location>
</feature>
<feature type="compositionally biased region" description="Low complexity" evidence="2">
    <location>
        <begin position="47"/>
        <end position="65"/>
    </location>
</feature>
<dbReference type="GO" id="GO:0005737">
    <property type="term" value="C:cytoplasm"/>
    <property type="evidence" value="ECO:0007669"/>
    <property type="project" value="TreeGrafter"/>
</dbReference>
<evidence type="ECO:0000256" key="2">
    <source>
        <dbReference type="SAM" id="MobiDB-lite"/>
    </source>
</evidence>
<sequence>MSVPQRHHHGPHPAPINTRPSPSHSVSIPSSTPPPTSVTNPSPPRSVAPTSQPPSSAQSKPADAPTSATIASFGDSSTKSGGGEDLADEELYPTENFNMVTKGVYRSAFPKKKNFSFLKKLGLKSILTLILEEYPDQNKKFMEENKIKLFQFGVAGNKEPFVDIPEDTICAALSVILDRRNHPLLIHCNKGKAASANYNTGPILPYLMNIVGFHIRSPDQWINSLLSYLMQPGSLLTQTGCPTGLRLREWRLVRGHQQTMMSQASPGEGRLRGAVQ</sequence>
<dbReference type="InParanoid" id="A0A0L0H6P5"/>
<feature type="compositionally biased region" description="Basic residues" evidence="2">
    <location>
        <begin position="1"/>
        <end position="11"/>
    </location>
</feature>